<feature type="compositionally biased region" description="Basic and acidic residues" evidence="3">
    <location>
        <begin position="478"/>
        <end position="487"/>
    </location>
</feature>
<dbReference type="OrthoDB" id="5577072at2759"/>
<dbReference type="PANTHER" id="PTHR15818:SF2">
    <property type="entry name" value="G-PATCH DOMAIN AND KOW MOTIFS-CONTAINING PROTEIN"/>
    <property type="match status" value="1"/>
</dbReference>
<evidence type="ECO:0000313" key="7">
    <source>
        <dbReference type="RefSeq" id="XP_034243321.1"/>
    </source>
</evidence>
<dbReference type="AlphaFoldDB" id="A0A6P8Z066"/>
<feature type="compositionally biased region" description="Basic residues" evidence="3">
    <location>
        <begin position="488"/>
        <end position="515"/>
    </location>
</feature>
<evidence type="ECO:0000313" key="8">
    <source>
        <dbReference type="RefSeq" id="XP_034243322.1"/>
    </source>
</evidence>
<feature type="compositionally biased region" description="Basic and acidic residues" evidence="3">
    <location>
        <begin position="445"/>
        <end position="466"/>
    </location>
</feature>
<reference evidence="6 7" key="1">
    <citation type="submission" date="2025-04" db="UniProtKB">
        <authorList>
            <consortium name="RefSeq"/>
        </authorList>
    </citation>
    <scope>IDENTIFICATION</scope>
    <source>
        <tissue evidence="6 7">Total insect</tissue>
    </source>
</reference>
<organism evidence="6">
    <name type="scientific">Thrips palmi</name>
    <name type="common">Melon thrips</name>
    <dbReference type="NCBI Taxonomy" id="161013"/>
    <lineage>
        <taxon>Eukaryota</taxon>
        <taxon>Metazoa</taxon>
        <taxon>Ecdysozoa</taxon>
        <taxon>Arthropoda</taxon>
        <taxon>Hexapoda</taxon>
        <taxon>Insecta</taxon>
        <taxon>Pterygota</taxon>
        <taxon>Neoptera</taxon>
        <taxon>Paraneoptera</taxon>
        <taxon>Thysanoptera</taxon>
        <taxon>Terebrantia</taxon>
        <taxon>Thripoidea</taxon>
        <taxon>Thripidae</taxon>
        <taxon>Thrips</taxon>
    </lineage>
</organism>
<gene>
    <name evidence="6 7 8" type="primary">LOC117646473</name>
</gene>
<dbReference type="GeneID" id="117646473"/>
<feature type="compositionally biased region" description="Basic and acidic residues" evidence="3">
    <location>
        <begin position="360"/>
        <end position="423"/>
    </location>
</feature>
<accession>A0A6P8Z066</accession>
<dbReference type="Pfam" id="PF12656">
    <property type="entry name" value="G-patch_2"/>
    <property type="match status" value="1"/>
</dbReference>
<dbReference type="GO" id="GO:0005681">
    <property type="term" value="C:spliceosomal complex"/>
    <property type="evidence" value="ECO:0007669"/>
    <property type="project" value="TreeGrafter"/>
</dbReference>
<dbReference type="RefSeq" id="XP_034243320.1">
    <property type="nucleotide sequence ID" value="XM_034387429.1"/>
</dbReference>
<evidence type="ECO:0000313" key="6">
    <source>
        <dbReference type="RefSeq" id="XP_034243320.1"/>
    </source>
</evidence>
<keyword evidence="2" id="KW-0539">Nucleus</keyword>
<feature type="compositionally biased region" description="Basic and acidic residues" evidence="3">
    <location>
        <begin position="301"/>
        <end position="316"/>
    </location>
</feature>
<evidence type="ECO:0000256" key="3">
    <source>
        <dbReference type="SAM" id="MobiDB-lite"/>
    </source>
</evidence>
<comment type="subcellular location">
    <subcellularLocation>
        <location evidence="1">Nucleus</location>
    </subcellularLocation>
</comment>
<proteinExistence type="predicted"/>
<dbReference type="RefSeq" id="XP_034243322.1">
    <property type="nucleotide sequence ID" value="XM_034387431.1"/>
</dbReference>
<feature type="region of interest" description="Disordered" evidence="3">
    <location>
        <begin position="301"/>
        <end position="515"/>
    </location>
</feature>
<dbReference type="RefSeq" id="XP_034243321.1">
    <property type="nucleotide sequence ID" value="XM_034387430.1"/>
</dbReference>
<dbReference type="PROSITE" id="PS50174">
    <property type="entry name" value="G_PATCH"/>
    <property type="match status" value="1"/>
</dbReference>
<feature type="compositionally biased region" description="Basic residues" evidence="3">
    <location>
        <begin position="431"/>
        <end position="444"/>
    </location>
</feature>
<evidence type="ECO:0000313" key="5">
    <source>
        <dbReference type="Proteomes" id="UP000515158"/>
    </source>
</evidence>
<dbReference type="KEGG" id="tpal:117646473"/>
<dbReference type="PANTHER" id="PTHR15818">
    <property type="entry name" value="G PATCH AND KOW-CONTAINING"/>
    <property type="match status" value="1"/>
</dbReference>
<dbReference type="InterPro" id="IPR000467">
    <property type="entry name" value="G_patch_dom"/>
</dbReference>
<sequence length="515" mass="58374">MADPPKKFTFGFSKIVKKSNLVAPPPSAKEEPKNVQFIECLEENSIKLKDGEEENQVKAPLVIPIIGPRKSSTLSNGRSIAEIAEDFSDVGNEKSEANSEAVKEDGPAESIEAMAARELLQEGLNIMKEKSGPTVDTLPLADDKEELQRESTQEDYENIPVTQFGLAMLRGMGWKEDEGIGKNKKLVPVTAPVVRPKGMGLGADKMMLAAAAKKAASANSKQDQEELKLVKGAYVKIAAGMNKDQYGQVEGFTDGSGRVMLKMAIGGRVLSVNEATVFPVTKDEYSKYSKVLNASKFDEFKKKEETGEPVSQEKSRRQSPSPTRVYKKKEDRRNYSPKREQSPIPKKDKHRSRSNSVSPDRYDRKKSSNRNFRDRSESPDRYDKKTTSNKGYRDQSESPERSQPRRRSPEDRRKHTSSRRRDTSPSPDRTKKQRSRKSRSRSRSRSKDLKSQRRKKYSDSDSDSKSHSKKKKKHKEKRYSSPEDSSRSRSRSPKSKKKSKKSRRSRSRTPSKKYR</sequence>
<dbReference type="CDD" id="cd13152">
    <property type="entry name" value="KOW_GPKOW_A"/>
    <property type="match status" value="1"/>
</dbReference>
<name>A0A6P8Z066_THRPL</name>
<evidence type="ECO:0000256" key="2">
    <source>
        <dbReference type="ARBA" id="ARBA00023242"/>
    </source>
</evidence>
<dbReference type="InterPro" id="IPR041993">
    <property type="entry name" value="GPKOW_KOW1"/>
</dbReference>
<dbReference type="Proteomes" id="UP000515158">
    <property type="component" value="Unplaced"/>
</dbReference>
<feature type="compositionally biased region" description="Basic residues" evidence="3">
    <location>
        <begin position="467"/>
        <end position="477"/>
    </location>
</feature>
<dbReference type="GO" id="GO:0003676">
    <property type="term" value="F:nucleic acid binding"/>
    <property type="evidence" value="ECO:0007669"/>
    <property type="project" value="InterPro"/>
</dbReference>
<evidence type="ECO:0000259" key="4">
    <source>
        <dbReference type="PROSITE" id="PS50174"/>
    </source>
</evidence>
<protein>
    <submittedName>
        <fullName evidence="6 7">G-patch domain and KOW motifs-containing protein</fullName>
    </submittedName>
</protein>
<dbReference type="InterPro" id="IPR026822">
    <property type="entry name" value="Spp2/MOS2_G-patch"/>
</dbReference>
<keyword evidence="5" id="KW-1185">Reference proteome</keyword>
<feature type="domain" description="G-patch" evidence="4">
    <location>
        <begin position="161"/>
        <end position="193"/>
    </location>
</feature>
<evidence type="ECO:0000256" key="1">
    <source>
        <dbReference type="ARBA" id="ARBA00004123"/>
    </source>
</evidence>
<dbReference type="SMART" id="SM00443">
    <property type="entry name" value="G_patch"/>
    <property type="match status" value="1"/>
</dbReference>
<feature type="compositionally biased region" description="Basic and acidic residues" evidence="3">
    <location>
        <begin position="328"/>
        <end position="341"/>
    </location>
</feature>
<dbReference type="InterPro" id="IPR045166">
    <property type="entry name" value="Spp2-like"/>
</dbReference>
<dbReference type="GO" id="GO:0000398">
    <property type="term" value="P:mRNA splicing, via spliceosome"/>
    <property type="evidence" value="ECO:0007669"/>
    <property type="project" value="InterPro"/>
</dbReference>